<dbReference type="Pfam" id="PF00293">
    <property type="entry name" value="NUDIX"/>
    <property type="match status" value="1"/>
</dbReference>
<comment type="cofactor">
    <cofactor evidence="1">
        <name>Mg(2+)</name>
        <dbReference type="ChEBI" id="CHEBI:18420"/>
    </cofactor>
</comment>
<sequence>MKKRYGVICYLPGKKQDEVILVTSRRSKNWIFPKGRKIPGMSGPASARREAYEEAGLLGRIDKRMKFRIATKQAGEKVELLLYAMRVDKLLKRWPEARQRSRLVISRSKAEKLLDCPDTSLALKKVLGRNKR</sequence>
<reference evidence="6 7" key="1">
    <citation type="submission" date="2019-11" db="EMBL/GenBank/DDBJ databases">
        <authorList>
            <person name="Dong K."/>
        </authorList>
    </citation>
    <scope>NUCLEOTIDE SEQUENCE [LARGE SCALE GENOMIC DNA]</scope>
    <source>
        <strain evidence="6 7">NBRC 111993</strain>
    </source>
</reference>
<dbReference type="EMBL" id="WMIE01000004">
    <property type="protein sequence ID" value="MTH77878.1"/>
    <property type="molecule type" value="Genomic_DNA"/>
</dbReference>
<organism evidence="6 7">
    <name type="scientific">Paracoccus aestuariivivens</name>
    <dbReference type="NCBI Taxonomy" id="1820333"/>
    <lineage>
        <taxon>Bacteria</taxon>
        <taxon>Pseudomonadati</taxon>
        <taxon>Pseudomonadota</taxon>
        <taxon>Alphaproteobacteria</taxon>
        <taxon>Rhodobacterales</taxon>
        <taxon>Paracoccaceae</taxon>
        <taxon>Paracoccus</taxon>
    </lineage>
</organism>
<accession>A0A6L6J9U2</accession>
<dbReference type="InterPro" id="IPR015797">
    <property type="entry name" value="NUDIX_hydrolase-like_dom_sf"/>
</dbReference>
<evidence type="ECO:0000313" key="7">
    <source>
        <dbReference type="Proteomes" id="UP000478183"/>
    </source>
</evidence>
<dbReference type="GO" id="GO:0046872">
    <property type="term" value="F:metal ion binding"/>
    <property type="evidence" value="ECO:0007669"/>
    <property type="project" value="UniProtKB-KW"/>
</dbReference>
<dbReference type="OrthoDB" id="7066910at2"/>
<dbReference type="CDD" id="cd04666">
    <property type="entry name" value="NUDIX_DIPP2_like_Nudt4"/>
    <property type="match status" value="1"/>
</dbReference>
<dbReference type="GO" id="GO:0005737">
    <property type="term" value="C:cytoplasm"/>
    <property type="evidence" value="ECO:0007669"/>
    <property type="project" value="TreeGrafter"/>
</dbReference>
<dbReference type="Proteomes" id="UP000478183">
    <property type="component" value="Unassembled WGS sequence"/>
</dbReference>
<gene>
    <name evidence="6" type="ORF">GL286_09085</name>
</gene>
<evidence type="ECO:0000313" key="6">
    <source>
        <dbReference type="EMBL" id="MTH77878.1"/>
    </source>
</evidence>
<keyword evidence="2" id="KW-0479">Metal-binding</keyword>
<evidence type="ECO:0000256" key="1">
    <source>
        <dbReference type="ARBA" id="ARBA00001946"/>
    </source>
</evidence>
<proteinExistence type="predicted"/>
<keyword evidence="7" id="KW-1185">Reference proteome</keyword>
<protein>
    <submittedName>
        <fullName evidence="6">NUDIX domain-containing protein</fullName>
    </submittedName>
</protein>
<dbReference type="PANTHER" id="PTHR12629">
    <property type="entry name" value="DIPHOSPHOINOSITOL POLYPHOSPHATE PHOSPHOHYDROLASE"/>
    <property type="match status" value="1"/>
</dbReference>
<evidence type="ECO:0000259" key="5">
    <source>
        <dbReference type="PROSITE" id="PS51462"/>
    </source>
</evidence>
<dbReference type="AlphaFoldDB" id="A0A6L6J9U2"/>
<dbReference type="GO" id="GO:0016462">
    <property type="term" value="F:pyrophosphatase activity"/>
    <property type="evidence" value="ECO:0007669"/>
    <property type="project" value="InterPro"/>
</dbReference>
<dbReference type="PANTHER" id="PTHR12629:SF0">
    <property type="entry name" value="DIPHOSPHOINOSITOL-POLYPHOSPHATE DIPHOSPHATASE"/>
    <property type="match status" value="1"/>
</dbReference>
<dbReference type="RefSeq" id="WP_155095246.1">
    <property type="nucleotide sequence ID" value="NZ_WMIE01000004.1"/>
</dbReference>
<feature type="domain" description="Nudix hydrolase" evidence="5">
    <location>
        <begin position="2"/>
        <end position="127"/>
    </location>
</feature>
<keyword evidence="3" id="KW-0378">Hydrolase</keyword>
<evidence type="ECO:0000256" key="3">
    <source>
        <dbReference type="ARBA" id="ARBA00022801"/>
    </source>
</evidence>
<dbReference type="InterPro" id="IPR047198">
    <property type="entry name" value="DDP-like_NUDIX"/>
</dbReference>
<dbReference type="PROSITE" id="PS51462">
    <property type="entry name" value="NUDIX"/>
    <property type="match status" value="1"/>
</dbReference>
<dbReference type="Gene3D" id="3.90.79.10">
    <property type="entry name" value="Nucleoside Triphosphate Pyrophosphohydrolase"/>
    <property type="match status" value="1"/>
</dbReference>
<evidence type="ECO:0000256" key="2">
    <source>
        <dbReference type="ARBA" id="ARBA00022723"/>
    </source>
</evidence>
<evidence type="ECO:0000256" key="4">
    <source>
        <dbReference type="ARBA" id="ARBA00022842"/>
    </source>
</evidence>
<keyword evidence="4" id="KW-0460">Magnesium</keyword>
<dbReference type="InterPro" id="IPR000086">
    <property type="entry name" value="NUDIX_hydrolase_dom"/>
</dbReference>
<comment type="caution">
    <text evidence="6">The sequence shown here is derived from an EMBL/GenBank/DDBJ whole genome shotgun (WGS) entry which is preliminary data.</text>
</comment>
<dbReference type="SUPFAM" id="SSF55811">
    <property type="entry name" value="Nudix"/>
    <property type="match status" value="1"/>
</dbReference>
<name>A0A6L6J9U2_9RHOB</name>